<proteinExistence type="predicted"/>
<dbReference type="KEGG" id="blac:94351022"/>
<dbReference type="OrthoDB" id="164491at2759"/>
<evidence type="ECO:0000313" key="1">
    <source>
        <dbReference type="EMBL" id="TDH71205.1"/>
    </source>
</evidence>
<keyword evidence="2" id="KW-1185">Reference proteome</keyword>
<reference evidence="1 2" key="1">
    <citation type="journal article" date="2021" name="Genome Biol.">
        <title>AFLAP: assembly-free linkage analysis pipeline using k-mers from genome sequencing data.</title>
        <authorList>
            <person name="Fletcher K."/>
            <person name="Zhang L."/>
            <person name="Gil J."/>
            <person name="Han R."/>
            <person name="Cavanaugh K."/>
            <person name="Michelmore R."/>
        </authorList>
    </citation>
    <scope>NUCLEOTIDE SEQUENCE [LARGE SCALE GENOMIC DNA]</scope>
    <source>
        <strain evidence="1 2">SF5</strain>
    </source>
</reference>
<evidence type="ECO:0000313" key="2">
    <source>
        <dbReference type="Proteomes" id="UP000294530"/>
    </source>
</evidence>
<organism evidence="1 2">
    <name type="scientific">Bremia lactucae</name>
    <name type="common">Lettuce downy mildew</name>
    <dbReference type="NCBI Taxonomy" id="4779"/>
    <lineage>
        <taxon>Eukaryota</taxon>
        <taxon>Sar</taxon>
        <taxon>Stramenopiles</taxon>
        <taxon>Oomycota</taxon>
        <taxon>Peronosporomycetes</taxon>
        <taxon>Peronosporales</taxon>
        <taxon>Peronosporaceae</taxon>
        <taxon>Bremia</taxon>
    </lineage>
</organism>
<dbReference type="RefSeq" id="XP_067820704.1">
    <property type="nucleotide sequence ID" value="XM_067965351.1"/>
</dbReference>
<dbReference type="Proteomes" id="UP000294530">
    <property type="component" value="Unassembled WGS sequence"/>
</dbReference>
<gene>
    <name evidence="1" type="ORF">CCR75_007290</name>
</gene>
<protein>
    <submittedName>
        <fullName evidence="1">Uncharacterized protein</fullName>
    </submittedName>
</protein>
<comment type="caution">
    <text evidence="1">The sequence shown here is derived from an EMBL/GenBank/DDBJ whole genome shotgun (WGS) entry which is preliminary data.</text>
</comment>
<name>A0A976IH09_BRELC</name>
<sequence length="263" mass="29111">MEVTLKVVFIDGWKRVLQFLPNGECMHSAIPSKQSAHTLQYCVDLDTDLEANFSTAFDVELRRAQSNQGFARSAATNSLGHQKTPQFIVAVVKCTVINDATESFPNIGTIGEVTYAAQGGTTDVGLHTGGRARDTCWALVQEVIARNLCCGRGLFDKAMVALKLSLLQQAVHQTKTAFQQQHYTVDLLESKYKDSTLQRHFEILRFEIDAFVDALNRQTAALNMLPGKETLSQLNLACNYKVASPRRDNISNSSESSEKHELA</sequence>
<dbReference type="GeneID" id="94351022"/>
<dbReference type="EMBL" id="SHOA02000004">
    <property type="protein sequence ID" value="TDH71205.1"/>
    <property type="molecule type" value="Genomic_DNA"/>
</dbReference>
<dbReference type="AlphaFoldDB" id="A0A976IH09"/>
<accession>A0A976IH09</accession>